<keyword evidence="3 5" id="KW-0131">Cell cycle</keyword>
<dbReference type="PANTHER" id="PTHR35798:SF1">
    <property type="entry name" value="CELL DIVISION PROTEIN SEPF"/>
    <property type="match status" value="1"/>
</dbReference>
<dbReference type="PANTHER" id="PTHR35798">
    <property type="entry name" value="CELL DIVISION PROTEIN SEPF"/>
    <property type="match status" value="1"/>
</dbReference>
<dbReference type="GO" id="GO:0000917">
    <property type="term" value="P:division septum assembly"/>
    <property type="evidence" value="ECO:0007669"/>
    <property type="project" value="UniProtKB-KW"/>
</dbReference>
<dbReference type="GO" id="GO:0043093">
    <property type="term" value="P:FtsZ-dependent cytokinesis"/>
    <property type="evidence" value="ECO:0007669"/>
    <property type="project" value="UniProtKB-UniRule"/>
</dbReference>
<dbReference type="Proteomes" id="UP000647416">
    <property type="component" value="Unassembled WGS sequence"/>
</dbReference>
<dbReference type="RefSeq" id="WP_262431769.1">
    <property type="nucleotide sequence ID" value="NZ_JACRTE010000004.1"/>
</dbReference>
<evidence type="ECO:0000256" key="1">
    <source>
        <dbReference type="ARBA" id="ARBA00022618"/>
    </source>
</evidence>
<keyword evidence="2 5" id="KW-0717">Septation</keyword>
<keyword evidence="1 5" id="KW-0132">Cell division</keyword>
<comment type="function">
    <text evidence="4 5">Cell division protein that is part of the divisome complex and is recruited early to the Z-ring. Probably stimulates Z-ring formation, perhaps through the cross-linking of FtsZ protofilaments. Its function overlaps with FtsA.</text>
</comment>
<comment type="caution">
    <text evidence="6">The sequence shown here is derived from an EMBL/GenBank/DDBJ whole genome shotgun (WGS) entry which is preliminary data.</text>
</comment>
<name>A0A926F5R8_9FIRM</name>
<dbReference type="InterPro" id="IPR023052">
    <property type="entry name" value="Cell_div_SepF"/>
</dbReference>
<dbReference type="InterPro" id="IPR007561">
    <property type="entry name" value="Cell_div_SepF/SepF-rel"/>
</dbReference>
<keyword evidence="7" id="KW-1185">Reference proteome</keyword>
<organism evidence="6 7">
    <name type="scientific">Qingrenia yutianensis</name>
    <dbReference type="NCBI Taxonomy" id="2763676"/>
    <lineage>
        <taxon>Bacteria</taxon>
        <taxon>Bacillati</taxon>
        <taxon>Bacillota</taxon>
        <taxon>Clostridia</taxon>
        <taxon>Eubacteriales</taxon>
        <taxon>Oscillospiraceae</taxon>
        <taxon>Qingrenia</taxon>
    </lineage>
</organism>
<evidence type="ECO:0000256" key="4">
    <source>
        <dbReference type="ARBA" id="ARBA00044936"/>
    </source>
</evidence>
<reference evidence="6" key="1">
    <citation type="submission" date="2020-08" db="EMBL/GenBank/DDBJ databases">
        <title>Genome public.</title>
        <authorList>
            <person name="Liu C."/>
            <person name="Sun Q."/>
        </authorList>
    </citation>
    <scope>NUCLEOTIDE SEQUENCE</scope>
    <source>
        <strain evidence="6">NSJ-50</strain>
    </source>
</reference>
<evidence type="ECO:0000256" key="3">
    <source>
        <dbReference type="ARBA" id="ARBA00023306"/>
    </source>
</evidence>
<dbReference type="HAMAP" id="MF_01197">
    <property type="entry name" value="SepF"/>
    <property type="match status" value="1"/>
</dbReference>
<protein>
    <recommendedName>
        <fullName evidence="5">Cell division protein SepF</fullName>
    </recommendedName>
</protein>
<proteinExistence type="inferred from homology"/>
<dbReference type="AlphaFoldDB" id="A0A926F5R8"/>
<comment type="subunit">
    <text evidence="5">Homodimer. Interacts with FtsZ.</text>
</comment>
<keyword evidence="5" id="KW-0963">Cytoplasm</keyword>
<evidence type="ECO:0000256" key="2">
    <source>
        <dbReference type="ARBA" id="ARBA00023210"/>
    </source>
</evidence>
<dbReference type="EMBL" id="JACRTE010000004">
    <property type="protein sequence ID" value="MBC8596268.1"/>
    <property type="molecule type" value="Genomic_DNA"/>
</dbReference>
<dbReference type="Gene3D" id="3.30.110.150">
    <property type="entry name" value="SepF-like protein"/>
    <property type="match status" value="1"/>
</dbReference>
<evidence type="ECO:0000313" key="7">
    <source>
        <dbReference type="Proteomes" id="UP000647416"/>
    </source>
</evidence>
<dbReference type="Pfam" id="PF04472">
    <property type="entry name" value="SepF"/>
    <property type="match status" value="1"/>
</dbReference>
<dbReference type="GO" id="GO:0005737">
    <property type="term" value="C:cytoplasm"/>
    <property type="evidence" value="ECO:0007669"/>
    <property type="project" value="UniProtKB-SubCell"/>
</dbReference>
<sequence length="145" mass="15994">MANFMDKVTNFLGLGSEDNDEAIDAVMPEEREEQRPSFTPSRKNKVVNIHTTTQLKVVIIQPTAYSDAQEIADHLKSKKPVVVNLEKLDKDVAVKIVNFLSGAVYALDGSMQKVSNGILLLAPYNVGIMGDFGEELKMHGLFDAE</sequence>
<comment type="similarity">
    <text evidence="5">Belongs to the SepF family.</text>
</comment>
<evidence type="ECO:0000256" key="5">
    <source>
        <dbReference type="HAMAP-Rule" id="MF_01197"/>
    </source>
</evidence>
<gene>
    <name evidence="5 6" type="primary">sepF</name>
    <name evidence="6" type="ORF">H8706_05220</name>
</gene>
<accession>A0A926F5R8</accession>
<evidence type="ECO:0000313" key="6">
    <source>
        <dbReference type="EMBL" id="MBC8596268.1"/>
    </source>
</evidence>
<dbReference type="InterPro" id="IPR038594">
    <property type="entry name" value="SepF-like_sf"/>
</dbReference>
<comment type="subcellular location">
    <subcellularLocation>
        <location evidence="5">Cytoplasm</location>
    </subcellularLocation>
    <text evidence="5">Localizes to the division site, in a FtsZ-dependent manner.</text>
</comment>